<reference evidence="4 5" key="1">
    <citation type="submission" date="2016-03" db="EMBL/GenBank/DDBJ databases">
        <title>Choanephora cucurbitarum.</title>
        <authorList>
            <person name="Min B."/>
            <person name="Park H."/>
            <person name="Park J.-H."/>
            <person name="Shin H.-D."/>
            <person name="Choi I.-G."/>
        </authorList>
    </citation>
    <scope>NUCLEOTIDE SEQUENCE [LARGE SCALE GENOMIC DNA]</scope>
    <source>
        <strain evidence="4 5">KUS-F28377</strain>
    </source>
</reference>
<dbReference type="PANTHER" id="PTHR45725">
    <property type="entry name" value="FORMIN HOMOLOGY 2 FAMILY MEMBER"/>
    <property type="match status" value="1"/>
</dbReference>
<dbReference type="EMBL" id="LUGH01000601">
    <property type="protein sequence ID" value="OBZ83805.1"/>
    <property type="molecule type" value="Genomic_DNA"/>
</dbReference>
<evidence type="ECO:0000256" key="2">
    <source>
        <dbReference type="SAM" id="MobiDB-lite"/>
    </source>
</evidence>
<evidence type="ECO:0000256" key="1">
    <source>
        <dbReference type="SAM" id="Coils"/>
    </source>
</evidence>
<dbReference type="InParanoid" id="A0A1C7N3T1"/>
<feature type="non-terminal residue" evidence="4">
    <location>
        <position position="1"/>
    </location>
</feature>
<dbReference type="PANTHER" id="PTHR45725:SF1">
    <property type="entry name" value="DISHEVELLED ASSOCIATED ACTIVATOR OF MORPHOGENESIS, ISOFORM D"/>
    <property type="match status" value="1"/>
</dbReference>
<dbReference type="InterPro" id="IPR051425">
    <property type="entry name" value="Formin_Homology"/>
</dbReference>
<dbReference type="InterPro" id="IPR042201">
    <property type="entry name" value="FH2_Formin_sf"/>
</dbReference>
<dbReference type="Proteomes" id="UP000093000">
    <property type="component" value="Unassembled WGS sequence"/>
</dbReference>
<keyword evidence="5" id="KW-1185">Reference proteome</keyword>
<feature type="region of interest" description="Disordered" evidence="2">
    <location>
        <begin position="302"/>
        <end position="339"/>
    </location>
</feature>
<sequence>SMNSVLKASVALMESTSFKELLKFILVMGNFMNGSTFQGGAFGIRIASINKLVDTKGTEGNTTLLHFLVDAVESKFPRLHGFIEDLQESGDACKVTLQDMVKDYNEIRAGLQKLIQELENHYPEDEDEPEGDNFAQVMRNFRNEAIGKFEELEVRYTSMDIAYKDVVTYYGENPDQIKPDEFFGIFKTFTSSWERAMSDNVTARKKLESIEKARRAEEARKEKIKAQKLRGVDTSDANQSGLDEDKNIMDNLLDKLRAGELDTNIKRTRNNERSTATYREKRMQRSESVAILAEDLLKSIQSDTDAALSDSPPLSRGRLNGGRRNKGSRLELLEEIPSA</sequence>
<feature type="domain" description="FH2" evidence="3">
    <location>
        <begin position="1"/>
        <end position="219"/>
    </location>
</feature>
<dbReference type="OrthoDB" id="1104827at2759"/>
<feature type="coiled-coil region" evidence="1">
    <location>
        <begin position="97"/>
        <end position="128"/>
    </location>
</feature>
<dbReference type="InterPro" id="IPR015425">
    <property type="entry name" value="FH2_Formin"/>
</dbReference>
<dbReference type="PROSITE" id="PS51444">
    <property type="entry name" value="FH2"/>
    <property type="match status" value="1"/>
</dbReference>
<protein>
    <submittedName>
        <fullName evidence="4">Protein diaphanous</fullName>
    </submittedName>
</protein>
<evidence type="ECO:0000313" key="4">
    <source>
        <dbReference type="EMBL" id="OBZ83805.1"/>
    </source>
</evidence>
<evidence type="ECO:0000259" key="3">
    <source>
        <dbReference type="PROSITE" id="PS51444"/>
    </source>
</evidence>
<organism evidence="4 5">
    <name type="scientific">Choanephora cucurbitarum</name>
    <dbReference type="NCBI Taxonomy" id="101091"/>
    <lineage>
        <taxon>Eukaryota</taxon>
        <taxon>Fungi</taxon>
        <taxon>Fungi incertae sedis</taxon>
        <taxon>Mucoromycota</taxon>
        <taxon>Mucoromycotina</taxon>
        <taxon>Mucoromycetes</taxon>
        <taxon>Mucorales</taxon>
        <taxon>Mucorineae</taxon>
        <taxon>Choanephoraceae</taxon>
        <taxon>Choanephoroideae</taxon>
        <taxon>Choanephora</taxon>
    </lineage>
</organism>
<dbReference type="Gene3D" id="1.20.58.2220">
    <property type="entry name" value="Formin, FH2 domain"/>
    <property type="match status" value="1"/>
</dbReference>
<proteinExistence type="predicted"/>
<dbReference type="STRING" id="101091.A0A1C7N3T1"/>
<accession>A0A1C7N3T1</accession>
<feature type="compositionally biased region" description="Basic and acidic residues" evidence="2">
    <location>
        <begin position="221"/>
        <end position="233"/>
    </location>
</feature>
<evidence type="ECO:0000313" key="5">
    <source>
        <dbReference type="Proteomes" id="UP000093000"/>
    </source>
</evidence>
<feature type="region of interest" description="Disordered" evidence="2">
    <location>
        <begin position="221"/>
        <end position="244"/>
    </location>
</feature>
<dbReference type="AlphaFoldDB" id="A0A1C7N3T1"/>
<dbReference type="Pfam" id="PF02181">
    <property type="entry name" value="FH2"/>
    <property type="match status" value="1"/>
</dbReference>
<dbReference type="SUPFAM" id="SSF101447">
    <property type="entry name" value="Formin homology 2 domain (FH2 domain)"/>
    <property type="match status" value="1"/>
</dbReference>
<keyword evidence="1" id="KW-0175">Coiled coil</keyword>
<name>A0A1C7N3T1_9FUNG</name>
<comment type="caution">
    <text evidence="4">The sequence shown here is derived from an EMBL/GenBank/DDBJ whole genome shotgun (WGS) entry which is preliminary data.</text>
</comment>
<gene>
    <name evidence="4" type="primary">dia</name>
    <name evidence="4" type="ORF">A0J61_08141</name>
</gene>